<reference evidence="1 2" key="1">
    <citation type="journal article" date="2016" name="Syst. Appl. Microbiol.">
        <title>Pararhizobium polonicum sp. nov. isolated from tumors on stone fruit rootstocks.</title>
        <authorList>
            <person name="Pulawska J."/>
            <person name="Kuzmanovic N."/>
            <person name="Willems A."/>
            <person name="Pothier J.F."/>
        </authorList>
    </citation>
    <scope>NUCLEOTIDE SEQUENCE [LARGE SCALE GENOMIC DNA]</scope>
    <source>
        <strain evidence="1 2">F5.1</strain>
    </source>
</reference>
<evidence type="ECO:0000313" key="1">
    <source>
        <dbReference type="EMBL" id="OBZ95259.1"/>
    </source>
</evidence>
<comment type="caution">
    <text evidence="1">The sequence shown here is derived from an EMBL/GenBank/DDBJ whole genome shotgun (WGS) entry which is preliminary data.</text>
</comment>
<dbReference type="AlphaFoldDB" id="A0A1C7P200"/>
<accession>A0A1C7P200</accession>
<organism evidence="1 2">
    <name type="scientific">Pararhizobium polonicum</name>
    <dbReference type="NCBI Taxonomy" id="1612624"/>
    <lineage>
        <taxon>Bacteria</taxon>
        <taxon>Pseudomonadati</taxon>
        <taxon>Pseudomonadota</taxon>
        <taxon>Alphaproteobacteria</taxon>
        <taxon>Hyphomicrobiales</taxon>
        <taxon>Rhizobiaceae</taxon>
        <taxon>Rhizobium/Agrobacterium group</taxon>
        <taxon>Pararhizobium</taxon>
    </lineage>
</organism>
<dbReference type="STRING" id="1612624.ADU59_11755"/>
<protein>
    <submittedName>
        <fullName evidence="1">Uncharacterized protein</fullName>
    </submittedName>
</protein>
<proteinExistence type="predicted"/>
<dbReference type="Proteomes" id="UP000093111">
    <property type="component" value="Unassembled WGS sequence"/>
</dbReference>
<sequence length="100" mass="11339">MESRERTKRPAPSLLQMSSHFRLAGIATGGVSSRYLTNSSPNEGSADTHGHVRLWADVEIRKNLVVIKTFFEFAVEFFTETETIGAFTFIEQWRNWSGLS</sequence>
<gene>
    <name evidence="1" type="ORF">ADU59_11755</name>
</gene>
<evidence type="ECO:0000313" key="2">
    <source>
        <dbReference type="Proteomes" id="UP000093111"/>
    </source>
</evidence>
<dbReference type="EMBL" id="LGLV01000007">
    <property type="protein sequence ID" value="OBZ95259.1"/>
    <property type="molecule type" value="Genomic_DNA"/>
</dbReference>
<name>A0A1C7P200_9HYPH</name>
<keyword evidence="2" id="KW-1185">Reference proteome</keyword>